<dbReference type="EMBL" id="RKQZ01000001">
    <property type="protein sequence ID" value="RPF20454.1"/>
    <property type="molecule type" value="Genomic_DNA"/>
</dbReference>
<reference evidence="2 3" key="1">
    <citation type="submission" date="2018-11" db="EMBL/GenBank/DDBJ databases">
        <title>Sequencing the genomes of 1000 actinobacteria strains.</title>
        <authorList>
            <person name="Klenk H.-P."/>
        </authorList>
    </citation>
    <scope>NUCLEOTIDE SEQUENCE [LARGE SCALE GENOMIC DNA]</scope>
    <source>
        <strain evidence="2 3">DSM 15700</strain>
    </source>
</reference>
<dbReference type="Pfam" id="PF19744">
    <property type="entry name" value="DUF6232"/>
    <property type="match status" value="1"/>
</dbReference>
<evidence type="ECO:0000313" key="3">
    <source>
        <dbReference type="Proteomes" id="UP000280501"/>
    </source>
</evidence>
<dbReference type="InterPro" id="IPR045629">
    <property type="entry name" value="DUF6232"/>
</dbReference>
<sequence length="179" mass="19766">MAAFWKLEGLTETTWTPRVSRGILTVSGIMFPLGNLERARIHQIGKPRRRMPGGWPGQAAGVVLLFALAWACFLLFGVLEPLFWIGPALLAVAAVLLLVYGTFGAPCPPFACLEIESSTGYVVRVFSHNKNGELERLREAVGQGHHDKEHEFSEEMKLLKNAHDFCELGGAPDKIDIVR</sequence>
<feature type="transmembrane region" description="Helical" evidence="1">
    <location>
        <begin position="82"/>
        <end position="100"/>
    </location>
</feature>
<keyword evidence="1" id="KW-1133">Transmembrane helix</keyword>
<protein>
    <submittedName>
        <fullName evidence="2">Uncharacterized protein</fullName>
    </submittedName>
</protein>
<keyword evidence="3" id="KW-1185">Reference proteome</keyword>
<accession>A0A3N4YMA7</accession>
<evidence type="ECO:0000313" key="2">
    <source>
        <dbReference type="EMBL" id="RPF20454.1"/>
    </source>
</evidence>
<name>A0A3N4YMA7_9MICO</name>
<organism evidence="2 3">
    <name type="scientific">Myceligenerans xiligouense</name>
    <dbReference type="NCBI Taxonomy" id="253184"/>
    <lineage>
        <taxon>Bacteria</taxon>
        <taxon>Bacillati</taxon>
        <taxon>Actinomycetota</taxon>
        <taxon>Actinomycetes</taxon>
        <taxon>Micrococcales</taxon>
        <taxon>Promicromonosporaceae</taxon>
        <taxon>Myceligenerans</taxon>
    </lineage>
</organism>
<proteinExistence type="predicted"/>
<feature type="transmembrane region" description="Helical" evidence="1">
    <location>
        <begin position="57"/>
        <end position="76"/>
    </location>
</feature>
<dbReference type="AlphaFoldDB" id="A0A3N4YMA7"/>
<keyword evidence="1" id="KW-0812">Transmembrane</keyword>
<dbReference type="Proteomes" id="UP000280501">
    <property type="component" value="Unassembled WGS sequence"/>
</dbReference>
<keyword evidence="1" id="KW-0472">Membrane</keyword>
<dbReference type="RefSeq" id="WP_123813620.1">
    <property type="nucleotide sequence ID" value="NZ_RKQZ01000001.1"/>
</dbReference>
<gene>
    <name evidence="2" type="ORF">EDD34_1045</name>
</gene>
<comment type="caution">
    <text evidence="2">The sequence shown here is derived from an EMBL/GenBank/DDBJ whole genome shotgun (WGS) entry which is preliminary data.</text>
</comment>
<evidence type="ECO:0000256" key="1">
    <source>
        <dbReference type="SAM" id="Phobius"/>
    </source>
</evidence>